<proteinExistence type="predicted"/>
<dbReference type="Proteomes" id="UP000828390">
    <property type="component" value="Unassembled WGS sequence"/>
</dbReference>
<reference evidence="1" key="1">
    <citation type="journal article" date="2019" name="bioRxiv">
        <title>The Genome of the Zebra Mussel, Dreissena polymorpha: A Resource for Invasive Species Research.</title>
        <authorList>
            <person name="McCartney M.A."/>
            <person name="Auch B."/>
            <person name="Kono T."/>
            <person name="Mallez S."/>
            <person name="Zhang Y."/>
            <person name="Obille A."/>
            <person name="Becker A."/>
            <person name="Abrahante J.E."/>
            <person name="Garbe J."/>
            <person name="Badalamenti J.P."/>
            <person name="Herman A."/>
            <person name="Mangelson H."/>
            <person name="Liachko I."/>
            <person name="Sullivan S."/>
            <person name="Sone E.D."/>
            <person name="Koren S."/>
            <person name="Silverstein K.A.T."/>
            <person name="Beckman K.B."/>
            <person name="Gohl D.M."/>
        </authorList>
    </citation>
    <scope>NUCLEOTIDE SEQUENCE</scope>
    <source>
        <strain evidence="1">Duluth1</strain>
        <tissue evidence="1">Whole animal</tissue>
    </source>
</reference>
<evidence type="ECO:0000313" key="2">
    <source>
        <dbReference type="Proteomes" id="UP000828390"/>
    </source>
</evidence>
<keyword evidence="2" id="KW-1185">Reference proteome</keyword>
<comment type="caution">
    <text evidence="1">The sequence shown here is derived from an EMBL/GenBank/DDBJ whole genome shotgun (WGS) entry which is preliminary data.</text>
</comment>
<name>A0A9D4ILQ4_DREPO</name>
<evidence type="ECO:0000313" key="1">
    <source>
        <dbReference type="EMBL" id="KAH3777544.1"/>
    </source>
</evidence>
<gene>
    <name evidence="1" type="ORF">DPMN_178991</name>
</gene>
<dbReference type="AlphaFoldDB" id="A0A9D4ILQ4"/>
<reference evidence="1" key="2">
    <citation type="submission" date="2020-11" db="EMBL/GenBank/DDBJ databases">
        <authorList>
            <person name="McCartney M.A."/>
            <person name="Auch B."/>
            <person name="Kono T."/>
            <person name="Mallez S."/>
            <person name="Becker A."/>
            <person name="Gohl D.M."/>
            <person name="Silverstein K.A.T."/>
            <person name="Koren S."/>
            <person name="Bechman K.B."/>
            <person name="Herman A."/>
            <person name="Abrahante J.E."/>
            <person name="Garbe J."/>
        </authorList>
    </citation>
    <scope>NUCLEOTIDE SEQUENCE</scope>
    <source>
        <strain evidence="1">Duluth1</strain>
        <tissue evidence="1">Whole animal</tissue>
    </source>
</reference>
<organism evidence="1 2">
    <name type="scientific">Dreissena polymorpha</name>
    <name type="common">Zebra mussel</name>
    <name type="synonym">Mytilus polymorpha</name>
    <dbReference type="NCBI Taxonomy" id="45954"/>
    <lineage>
        <taxon>Eukaryota</taxon>
        <taxon>Metazoa</taxon>
        <taxon>Spiralia</taxon>
        <taxon>Lophotrochozoa</taxon>
        <taxon>Mollusca</taxon>
        <taxon>Bivalvia</taxon>
        <taxon>Autobranchia</taxon>
        <taxon>Heteroconchia</taxon>
        <taxon>Euheterodonta</taxon>
        <taxon>Imparidentia</taxon>
        <taxon>Neoheterodontei</taxon>
        <taxon>Myida</taxon>
        <taxon>Dreissenoidea</taxon>
        <taxon>Dreissenidae</taxon>
        <taxon>Dreissena</taxon>
    </lineage>
</organism>
<dbReference type="EMBL" id="JAIWYP010000009">
    <property type="protein sequence ID" value="KAH3777544.1"/>
    <property type="molecule type" value="Genomic_DNA"/>
</dbReference>
<sequence length="84" mass="9745">MNFYFLQHHVNDSSYNWSYKITGTIRLTTDLKCVFVLLTLKHKSIVKDCSYRLAEKIVNADNGLAAKIRLVPENKIGMKFNDNH</sequence>
<accession>A0A9D4ILQ4</accession>
<protein>
    <submittedName>
        <fullName evidence="1">Uncharacterized protein</fullName>
    </submittedName>
</protein>